<dbReference type="STRING" id="877500.GCA_000935065_01430"/>
<evidence type="ECO:0000256" key="2">
    <source>
        <dbReference type="ARBA" id="ARBA00022475"/>
    </source>
</evidence>
<dbReference type="InterPro" id="IPR016174">
    <property type="entry name" value="Di-haem_cyt_TM"/>
</dbReference>
<keyword evidence="4 6" id="KW-1133">Transmembrane helix</keyword>
<evidence type="ECO:0000313" key="8">
    <source>
        <dbReference type="EMBL" id="RXJ64144.1"/>
    </source>
</evidence>
<dbReference type="GO" id="GO:0005886">
    <property type="term" value="C:plasma membrane"/>
    <property type="evidence" value="ECO:0007669"/>
    <property type="project" value="UniProtKB-SubCell"/>
</dbReference>
<comment type="caution">
    <text evidence="8">The sequence shown here is derived from an EMBL/GenBank/DDBJ whole genome shotgun (WGS) entry which is preliminary data.</text>
</comment>
<dbReference type="InterPro" id="IPR018588">
    <property type="entry name" value="Dihaem_cytochrome-c"/>
</dbReference>
<dbReference type="PANTHER" id="PTHR30485">
    <property type="entry name" value="NI/FE-HYDROGENASE 1 B-TYPE CYTOCHROME SUBUNIT"/>
    <property type="match status" value="1"/>
</dbReference>
<feature type="transmembrane region" description="Helical" evidence="6">
    <location>
        <begin position="41"/>
        <end position="62"/>
    </location>
</feature>
<dbReference type="SUPFAM" id="SSF81342">
    <property type="entry name" value="Transmembrane di-heme cytochromes"/>
    <property type="match status" value="1"/>
</dbReference>
<dbReference type="RefSeq" id="WP_129081466.1">
    <property type="nucleotide sequence ID" value="NZ_CP041070.1"/>
</dbReference>
<dbReference type="PANTHER" id="PTHR30485:SF2">
    <property type="entry name" value="BLL0597 PROTEIN"/>
    <property type="match status" value="1"/>
</dbReference>
<feature type="transmembrane region" description="Helical" evidence="6">
    <location>
        <begin position="204"/>
        <end position="222"/>
    </location>
</feature>
<feature type="transmembrane region" description="Helical" evidence="6">
    <location>
        <begin position="104"/>
        <end position="126"/>
    </location>
</feature>
<feature type="transmembrane region" description="Helical" evidence="6">
    <location>
        <begin position="146"/>
        <end position="171"/>
    </location>
</feature>
<evidence type="ECO:0000313" key="9">
    <source>
        <dbReference type="Proteomes" id="UP000290191"/>
    </source>
</evidence>
<reference evidence="8 9" key="1">
    <citation type="submission" date="2017-10" db="EMBL/GenBank/DDBJ databases">
        <title>Genomics of the genus Arcobacter.</title>
        <authorList>
            <person name="Perez-Cataluna A."/>
            <person name="Figueras M.J."/>
        </authorList>
    </citation>
    <scope>NUCLEOTIDE SEQUENCE [LARGE SCALE GENOMIC DNA]</scope>
    <source>
        <strain evidence="8 9">DSM 24636</strain>
    </source>
</reference>
<proteinExistence type="predicted"/>
<dbReference type="InterPro" id="IPR051542">
    <property type="entry name" value="Hydrogenase_cytochrome"/>
</dbReference>
<dbReference type="PROSITE" id="PS51257">
    <property type="entry name" value="PROKAR_LIPOPROTEIN"/>
    <property type="match status" value="1"/>
</dbReference>
<feature type="domain" description="Cytochrome b561 bacterial/Ni-hydrogenase" evidence="7">
    <location>
        <begin position="10"/>
        <end position="187"/>
    </location>
</feature>
<keyword evidence="3 6" id="KW-0812">Transmembrane</keyword>
<name>A0A4Q0Y4D9_9BACT</name>
<evidence type="ECO:0000259" key="7">
    <source>
        <dbReference type="Pfam" id="PF01292"/>
    </source>
</evidence>
<sequence length="378" mass="44355">MKNSKNKTYVWSFLGRLSHWMLVFSFLGCYITSFYENLLTLHIAIGITVFGMLLMKIVWGLIGPKYARWSDFSFSVDALKHYFLEKIHNRYRDINPGHNPASSWFAFLVTWIGILCCLSGFFLYGIQEAKGIFSFLNENYISKSYIFDNIHVFLVYILLLMIFAHISGVLIEQFYHKTDMVMAMVSGYKRAKGEDIKITLRTKVLGTIYIVLVLFVSFYTYYVPENIVTKSKFKEISYKEQNYDFYFECSDCHNLYPPFLLPKDSWIALMKDQHEHYDEDLELDESLVKNITSYMVTNSAENSTKESAFKFRDEIENSKEYTITKTDYWKRTHKDIPDEIFENDIVETKSNCVACHKDFEKGILADINITYPPKVAKK</sequence>
<organism evidence="8 9">
    <name type="scientific">Halarcobacter anaerophilus</name>
    <dbReference type="NCBI Taxonomy" id="877500"/>
    <lineage>
        <taxon>Bacteria</taxon>
        <taxon>Pseudomonadati</taxon>
        <taxon>Campylobacterota</taxon>
        <taxon>Epsilonproteobacteria</taxon>
        <taxon>Campylobacterales</taxon>
        <taxon>Arcobacteraceae</taxon>
        <taxon>Halarcobacter</taxon>
    </lineage>
</organism>
<dbReference type="Pfam" id="PF09626">
    <property type="entry name" value="DHC"/>
    <property type="match status" value="1"/>
</dbReference>
<evidence type="ECO:0000256" key="5">
    <source>
        <dbReference type="ARBA" id="ARBA00023136"/>
    </source>
</evidence>
<dbReference type="EMBL" id="PDKO01000002">
    <property type="protein sequence ID" value="RXJ64144.1"/>
    <property type="molecule type" value="Genomic_DNA"/>
</dbReference>
<dbReference type="OrthoDB" id="196472at2"/>
<evidence type="ECO:0000256" key="6">
    <source>
        <dbReference type="SAM" id="Phobius"/>
    </source>
</evidence>
<protein>
    <submittedName>
        <fullName evidence="8">Cytochrome C</fullName>
    </submittedName>
</protein>
<dbReference type="GO" id="GO:0020037">
    <property type="term" value="F:heme binding"/>
    <property type="evidence" value="ECO:0007669"/>
    <property type="project" value="TreeGrafter"/>
</dbReference>
<keyword evidence="9" id="KW-1185">Reference proteome</keyword>
<accession>A0A4Q0Y4D9</accession>
<keyword evidence="2" id="KW-1003">Cell membrane</keyword>
<keyword evidence="5 6" id="KW-0472">Membrane</keyword>
<dbReference type="Proteomes" id="UP000290191">
    <property type="component" value="Unassembled WGS sequence"/>
</dbReference>
<feature type="transmembrane region" description="Helical" evidence="6">
    <location>
        <begin position="12"/>
        <end position="35"/>
    </location>
</feature>
<dbReference type="GO" id="GO:0009055">
    <property type="term" value="F:electron transfer activity"/>
    <property type="evidence" value="ECO:0007669"/>
    <property type="project" value="InterPro"/>
</dbReference>
<dbReference type="Gene3D" id="1.20.950.20">
    <property type="entry name" value="Transmembrane di-heme cytochromes, Chain C"/>
    <property type="match status" value="1"/>
</dbReference>
<gene>
    <name evidence="8" type="ORF">CRV06_04165</name>
</gene>
<evidence type="ECO:0000256" key="4">
    <source>
        <dbReference type="ARBA" id="ARBA00022989"/>
    </source>
</evidence>
<dbReference type="Pfam" id="PF01292">
    <property type="entry name" value="Ni_hydr_CYTB"/>
    <property type="match status" value="1"/>
</dbReference>
<dbReference type="AlphaFoldDB" id="A0A4Q0Y4D9"/>
<dbReference type="GO" id="GO:0022904">
    <property type="term" value="P:respiratory electron transport chain"/>
    <property type="evidence" value="ECO:0007669"/>
    <property type="project" value="InterPro"/>
</dbReference>
<dbReference type="InterPro" id="IPR011577">
    <property type="entry name" value="Cyt_b561_bac/Ni-Hgenase"/>
</dbReference>
<evidence type="ECO:0000256" key="3">
    <source>
        <dbReference type="ARBA" id="ARBA00022692"/>
    </source>
</evidence>
<evidence type="ECO:0000256" key="1">
    <source>
        <dbReference type="ARBA" id="ARBA00004651"/>
    </source>
</evidence>
<comment type="subcellular location">
    <subcellularLocation>
        <location evidence="1">Cell membrane</location>
        <topology evidence="1">Multi-pass membrane protein</topology>
    </subcellularLocation>
</comment>